<dbReference type="EMBL" id="JAENII010000014">
    <property type="protein sequence ID" value="MBK1828577.1"/>
    <property type="molecule type" value="Genomic_DNA"/>
</dbReference>
<evidence type="ECO:0000313" key="2">
    <source>
        <dbReference type="EMBL" id="MBK1828577.1"/>
    </source>
</evidence>
<dbReference type="Pfam" id="PF04127">
    <property type="entry name" value="DFP"/>
    <property type="match status" value="1"/>
</dbReference>
<dbReference type="SUPFAM" id="SSF102645">
    <property type="entry name" value="CoaB-like"/>
    <property type="match status" value="1"/>
</dbReference>
<protein>
    <submittedName>
        <fullName evidence="2">Phosphopantothenoylcysteine decarboxylase</fullName>
    </submittedName>
</protein>
<evidence type="ECO:0000259" key="1">
    <source>
        <dbReference type="Pfam" id="PF04127"/>
    </source>
</evidence>
<proteinExistence type="predicted"/>
<dbReference type="InterPro" id="IPR007085">
    <property type="entry name" value="DNA/pantothenate-metab_flavo_C"/>
</dbReference>
<comment type="caution">
    <text evidence="2">The sequence shown here is derived from an EMBL/GenBank/DDBJ whole genome shotgun (WGS) entry which is preliminary data.</text>
</comment>
<dbReference type="Proteomes" id="UP000658278">
    <property type="component" value="Unassembled WGS sequence"/>
</dbReference>
<dbReference type="InterPro" id="IPR035929">
    <property type="entry name" value="CoaB-like_sf"/>
</dbReference>
<name>A0A934RCF7_9BACT</name>
<keyword evidence="3" id="KW-1185">Reference proteome</keyword>
<feature type="domain" description="DNA/pantothenate metabolism flavoprotein C-terminal" evidence="1">
    <location>
        <begin position="2"/>
        <end position="207"/>
    </location>
</feature>
<dbReference type="GO" id="GO:0003824">
    <property type="term" value="F:catalytic activity"/>
    <property type="evidence" value="ECO:0007669"/>
    <property type="project" value="UniProtKB-ARBA"/>
</dbReference>
<gene>
    <name evidence="2" type="ORF">JIN81_16210</name>
</gene>
<dbReference type="GO" id="GO:0015937">
    <property type="term" value="P:coenzyme A biosynthetic process"/>
    <property type="evidence" value="ECO:0007669"/>
    <property type="project" value="UniProtKB-ARBA"/>
</dbReference>
<accession>A0A934RCF7</accession>
<dbReference type="AlphaFoldDB" id="A0A934RCF7"/>
<evidence type="ECO:0000313" key="3">
    <source>
        <dbReference type="Proteomes" id="UP000658278"/>
    </source>
</evidence>
<sequence length="216" mass="23675">MKVLVTAGPTREALDPVRYLTNRSSGKMGYALAQAFAEAGHETLLVSGPTELDVPSGVDLLPVESALEMFDAVRRHLFRMEAAVFCAAVADYRPAKASAQKMKKGDDSITLEFVKNPDILGSARKEFGFQGTLVGFAAETQNLETYARAKLLRKGCDLIIGNDVSKAGIGFDSDRNELLLVYPDHSESLPEDEKHHLAPRLVREIERLEATRKQSA</sequence>
<reference evidence="2" key="1">
    <citation type="submission" date="2021-01" db="EMBL/GenBank/DDBJ databases">
        <title>Modified the classification status of verrucomicrobia.</title>
        <authorList>
            <person name="Feng X."/>
        </authorList>
    </citation>
    <scope>NUCLEOTIDE SEQUENCE</scope>
    <source>
        <strain evidence="2">KCTC 22201</strain>
    </source>
</reference>
<organism evidence="2 3">
    <name type="scientific">Haloferula rosea</name>
    <dbReference type="NCBI Taxonomy" id="490093"/>
    <lineage>
        <taxon>Bacteria</taxon>
        <taxon>Pseudomonadati</taxon>
        <taxon>Verrucomicrobiota</taxon>
        <taxon>Verrucomicrobiia</taxon>
        <taxon>Verrucomicrobiales</taxon>
        <taxon>Verrucomicrobiaceae</taxon>
        <taxon>Haloferula</taxon>
    </lineage>
</organism>
<dbReference type="RefSeq" id="WP_200282299.1">
    <property type="nucleotide sequence ID" value="NZ_JAENII010000014.1"/>
</dbReference>
<dbReference type="Gene3D" id="3.40.50.10300">
    <property type="entry name" value="CoaB-like"/>
    <property type="match status" value="1"/>
</dbReference>